<dbReference type="AlphaFoldDB" id="A0A0V0QCQ1"/>
<organism evidence="1 2">
    <name type="scientific">Pseudocohnilembus persalinus</name>
    <name type="common">Ciliate</name>
    <dbReference type="NCBI Taxonomy" id="266149"/>
    <lineage>
        <taxon>Eukaryota</taxon>
        <taxon>Sar</taxon>
        <taxon>Alveolata</taxon>
        <taxon>Ciliophora</taxon>
        <taxon>Intramacronucleata</taxon>
        <taxon>Oligohymenophorea</taxon>
        <taxon>Scuticociliatia</taxon>
        <taxon>Philasterida</taxon>
        <taxon>Pseudocohnilembidae</taxon>
        <taxon>Pseudocohnilembus</taxon>
    </lineage>
</organism>
<proteinExistence type="predicted"/>
<name>A0A0V0QCQ1_PSEPJ</name>
<gene>
    <name evidence="1" type="ORF">PPERSA_05495</name>
</gene>
<accession>A0A0V0QCQ1</accession>
<dbReference type="InParanoid" id="A0A0V0QCQ1"/>
<comment type="caution">
    <text evidence="1">The sequence shown here is derived from an EMBL/GenBank/DDBJ whole genome shotgun (WGS) entry which is preliminary data.</text>
</comment>
<dbReference type="Proteomes" id="UP000054937">
    <property type="component" value="Unassembled WGS sequence"/>
</dbReference>
<reference evidence="1 2" key="1">
    <citation type="journal article" date="2015" name="Sci. Rep.">
        <title>Genome of the facultative scuticociliatosis pathogen Pseudocohnilembus persalinus provides insight into its virulence through horizontal gene transfer.</title>
        <authorList>
            <person name="Xiong J."/>
            <person name="Wang G."/>
            <person name="Cheng J."/>
            <person name="Tian M."/>
            <person name="Pan X."/>
            <person name="Warren A."/>
            <person name="Jiang C."/>
            <person name="Yuan D."/>
            <person name="Miao W."/>
        </authorList>
    </citation>
    <scope>NUCLEOTIDE SEQUENCE [LARGE SCALE GENOMIC DNA]</scope>
    <source>
        <strain evidence="1">36N120E</strain>
    </source>
</reference>
<evidence type="ECO:0000313" key="2">
    <source>
        <dbReference type="Proteomes" id="UP000054937"/>
    </source>
</evidence>
<dbReference type="EMBL" id="LDAU01000198">
    <property type="protein sequence ID" value="KRW99992.1"/>
    <property type="molecule type" value="Genomic_DNA"/>
</dbReference>
<evidence type="ECO:0000313" key="1">
    <source>
        <dbReference type="EMBL" id="KRW99992.1"/>
    </source>
</evidence>
<keyword evidence="2" id="KW-1185">Reference proteome</keyword>
<sequence>MTFPEQHKSPNPDIWTWNQRLNKFNPYQNNKLFDKQMKERSNQKKMFFVSENYQDMHVSQDQKIEKEIINKTDKLMKTIKQQNKLAPVDHKQKVNEIKKNKDLIDFIDFDQRKLQ</sequence>
<protein>
    <submittedName>
        <fullName evidence="1">Uncharacterized protein</fullName>
    </submittedName>
</protein>